<dbReference type="Proteomes" id="UP001287356">
    <property type="component" value="Unassembled WGS sequence"/>
</dbReference>
<proteinExistence type="predicted"/>
<feature type="compositionally biased region" description="Low complexity" evidence="2">
    <location>
        <begin position="523"/>
        <end position="546"/>
    </location>
</feature>
<evidence type="ECO:0000256" key="2">
    <source>
        <dbReference type="SAM" id="MobiDB-lite"/>
    </source>
</evidence>
<protein>
    <submittedName>
        <fullName evidence="3">Uncharacterized protein</fullName>
    </submittedName>
</protein>
<name>A0AAE0MZY4_9PEZI</name>
<sequence>MYLRSSFSLTVGRSKGPRLTLEVEVIYEQFLASGTPSGIGFEGGFVVDDTDEYAVAFNIGTNPKETLVKLKAACLESGQVINLINAAADLDIEKPKHEMIRFQDVNVYASPLGCIIGTQKYPPGFAVQGKAFIFGNKVEIDARIGSEGMKLKGEIDGFELGPLAVRGGKRTDGTRGEKALIDFEITKERQCFEVSGSVVLFDLEASVFVKAQVMPEPDLEFNFELSWSDLLKFQVDGKLIKLAIEDKNSDTGGGVLSKLKDADFQVHALMEQRILSEISEAMRKWFASAQASVHEGIDAAKRKVDEAKAEFERKCEVAKQEVQKTRIKFDAAMERAQGSLREKEENCRQERLANERYIVEEEKRADEKIRIAVADLDAKKKAFEEDTEEKKRNLNQKRRDGDEAINSKIRELQGVRETLQRKFGNAIQALESAKARVWAEQGEYLHSLRCCYSQPNLTFSPARVDRAQRDVDEAIDDLDDGAWYEKPFLVSPINSRAGLPLPISANRFLRRPAASRCGKPSISLSRQRSAQPRSSSTPHGSSSKASRTTSPLGPSALPRAPLSPRGASGPASSRPRSWPWTE</sequence>
<evidence type="ECO:0000256" key="1">
    <source>
        <dbReference type="SAM" id="Coils"/>
    </source>
</evidence>
<feature type="region of interest" description="Disordered" evidence="2">
    <location>
        <begin position="516"/>
        <end position="582"/>
    </location>
</feature>
<keyword evidence="1" id="KW-0175">Coiled coil</keyword>
<reference evidence="3" key="2">
    <citation type="submission" date="2023-06" db="EMBL/GenBank/DDBJ databases">
        <authorList>
            <consortium name="Lawrence Berkeley National Laboratory"/>
            <person name="Haridas S."/>
            <person name="Hensen N."/>
            <person name="Bonometti L."/>
            <person name="Westerberg I."/>
            <person name="Brannstrom I.O."/>
            <person name="Guillou S."/>
            <person name="Cros-Aarteil S."/>
            <person name="Calhoun S."/>
            <person name="Kuo A."/>
            <person name="Mondo S."/>
            <person name="Pangilinan J."/>
            <person name="Riley R."/>
            <person name="Labutti K."/>
            <person name="Andreopoulos B."/>
            <person name="Lipzen A."/>
            <person name="Chen C."/>
            <person name="Yanf M."/>
            <person name="Daum C."/>
            <person name="Ng V."/>
            <person name="Clum A."/>
            <person name="Steindorff A."/>
            <person name="Ohm R."/>
            <person name="Martin F."/>
            <person name="Silar P."/>
            <person name="Natvig D."/>
            <person name="Lalanne C."/>
            <person name="Gautier V."/>
            <person name="Ament-Velasquez S.L."/>
            <person name="Kruys A."/>
            <person name="Hutchinson M.I."/>
            <person name="Powell A.J."/>
            <person name="Barry K."/>
            <person name="Miller A.N."/>
            <person name="Grigoriev I.V."/>
            <person name="Debuchy R."/>
            <person name="Gladieux P."/>
            <person name="Thoren M.H."/>
            <person name="Johannesson H."/>
        </authorList>
    </citation>
    <scope>NUCLEOTIDE SEQUENCE</scope>
    <source>
        <strain evidence="3">CBS 958.72</strain>
    </source>
</reference>
<keyword evidence="4" id="KW-1185">Reference proteome</keyword>
<evidence type="ECO:0000313" key="4">
    <source>
        <dbReference type="Proteomes" id="UP001287356"/>
    </source>
</evidence>
<accession>A0AAE0MZY4</accession>
<organism evidence="3 4">
    <name type="scientific">Lasiosphaeria ovina</name>
    <dbReference type="NCBI Taxonomy" id="92902"/>
    <lineage>
        <taxon>Eukaryota</taxon>
        <taxon>Fungi</taxon>
        <taxon>Dikarya</taxon>
        <taxon>Ascomycota</taxon>
        <taxon>Pezizomycotina</taxon>
        <taxon>Sordariomycetes</taxon>
        <taxon>Sordariomycetidae</taxon>
        <taxon>Sordariales</taxon>
        <taxon>Lasiosphaeriaceae</taxon>
        <taxon>Lasiosphaeria</taxon>
    </lineage>
</organism>
<feature type="coiled-coil region" evidence="1">
    <location>
        <begin position="297"/>
        <end position="436"/>
    </location>
</feature>
<gene>
    <name evidence="3" type="ORF">B0T24DRAFT_423606</name>
</gene>
<evidence type="ECO:0000313" key="3">
    <source>
        <dbReference type="EMBL" id="KAK3365115.1"/>
    </source>
</evidence>
<dbReference type="AlphaFoldDB" id="A0AAE0MZY4"/>
<reference evidence="3" key="1">
    <citation type="journal article" date="2023" name="Mol. Phylogenet. Evol.">
        <title>Genome-scale phylogeny and comparative genomics of the fungal order Sordariales.</title>
        <authorList>
            <person name="Hensen N."/>
            <person name="Bonometti L."/>
            <person name="Westerberg I."/>
            <person name="Brannstrom I.O."/>
            <person name="Guillou S."/>
            <person name="Cros-Aarteil S."/>
            <person name="Calhoun S."/>
            <person name="Haridas S."/>
            <person name="Kuo A."/>
            <person name="Mondo S."/>
            <person name="Pangilinan J."/>
            <person name="Riley R."/>
            <person name="LaButti K."/>
            <person name="Andreopoulos B."/>
            <person name="Lipzen A."/>
            <person name="Chen C."/>
            <person name="Yan M."/>
            <person name="Daum C."/>
            <person name="Ng V."/>
            <person name="Clum A."/>
            <person name="Steindorff A."/>
            <person name="Ohm R.A."/>
            <person name="Martin F."/>
            <person name="Silar P."/>
            <person name="Natvig D.O."/>
            <person name="Lalanne C."/>
            <person name="Gautier V."/>
            <person name="Ament-Velasquez S.L."/>
            <person name="Kruys A."/>
            <person name="Hutchinson M.I."/>
            <person name="Powell A.J."/>
            <person name="Barry K."/>
            <person name="Miller A.N."/>
            <person name="Grigoriev I.V."/>
            <person name="Debuchy R."/>
            <person name="Gladieux P."/>
            <person name="Hiltunen Thoren M."/>
            <person name="Johannesson H."/>
        </authorList>
    </citation>
    <scope>NUCLEOTIDE SEQUENCE</scope>
    <source>
        <strain evidence="3">CBS 958.72</strain>
    </source>
</reference>
<dbReference type="EMBL" id="JAULSN010000009">
    <property type="protein sequence ID" value="KAK3365115.1"/>
    <property type="molecule type" value="Genomic_DNA"/>
</dbReference>
<comment type="caution">
    <text evidence="3">The sequence shown here is derived from an EMBL/GenBank/DDBJ whole genome shotgun (WGS) entry which is preliminary data.</text>
</comment>